<dbReference type="AlphaFoldDB" id="A0A8K9WPK4"/>
<evidence type="ECO:0000313" key="2">
    <source>
        <dbReference type="Proteomes" id="UP000694395"/>
    </source>
</evidence>
<reference evidence="1" key="1">
    <citation type="submission" date="2020-07" db="EMBL/GenBank/DDBJ databases">
        <title>A long reads based de novo assembly of the rainbow trout Arlee double haploid line genome.</title>
        <authorList>
            <person name="Gao G."/>
            <person name="Palti Y."/>
        </authorList>
    </citation>
    <scope>NUCLEOTIDE SEQUENCE [LARGE SCALE GENOMIC DNA]</scope>
</reference>
<dbReference type="GeneTree" id="ENSGT01060000251894"/>
<evidence type="ECO:0000313" key="1">
    <source>
        <dbReference type="Ensembl" id="ENSOMYP00000115169.1"/>
    </source>
</evidence>
<name>A0A8K9WPK4_ONCMY</name>
<accession>A0A8K9WPK4</accession>
<sequence>VCGWEDTQCTQYRRGRAWCHSTGGGGVAWCHRAWCRSTGGGGAWCHKGGGAWCHSRGGGGAWCHSTGGGGAWCHRRRRGLVSQYRRREGDETKNKIPHQKNRRLILAIQTFVTSC</sequence>
<reference evidence="1" key="3">
    <citation type="submission" date="2025-09" db="UniProtKB">
        <authorList>
            <consortium name="Ensembl"/>
        </authorList>
    </citation>
    <scope>IDENTIFICATION</scope>
</reference>
<keyword evidence="2" id="KW-1185">Reference proteome</keyword>
<reference evidence="1" key="2">
    <citation type="submission" date="2025-08" db="UniProtKB">
        <authorList>
            <consortium name="Ensembl"/>
        </authorList>
    </citation>
    <scope>IDENTIFICATION</scope>
</reference>
<organism evidence="1 2">
    <name type="scientific">Oncorhynchus mykiss</name>
    <name type="common">Rainbow trout</name>
    <name type="synonym">Salmo gairdneri</name>
    <dbReference type="NCBI Taxonomy" id="8022"/>
    <lineage>
        <taxon>Eukaryota</taxon>
        <taxon>Metazoa</taxon>
        <taxon>Chordata</taxon>
        <taxon>Craniata</taxon>
        <taxon>Vertebrata</taxon>
        <taxon>Euteleostomi</taxon>
        <taxon>Actinopterygii</taxon>
        <taxon>Neopterygii</taxon>
        <taxon>Teleostei</taxon>
        <taxon>Protacanthopterygii</taxon>
        <taxon>Salmoniformes</taxon>
        <taxon>Salmonidae</taxon>
        <taxon>Salmoninae</taxon>
        <taxon>Oncorhynchus</taxon>
    </lineage>
</organism>
<protein>
    <submittedName>
        <fullName evidence="1">Uncharacterized protein</fullName>
    </submittedName>
</protein>
<dbReference type="Ensembl" id="ENSOMYT00000127239.1">
    <property type="protein sequence ID" value="ENSOMYP00000115169.1"/>
    <property type="gene ID" value="ENSOMYG00000061283.1"/>
</dbReference>
<dbReference type="Proteomes" id="UP000694395">
    <property type="component" value="Chromosome 13"/>
</dbReference>
<proteinExistence type="predicted"/>